<protein>
    <recommendedName>
        <fullName evidence="1">PilZ domain-containing protein</fullName>
    </recommendedName>
</protein>
<name>A0ABQ1I306_9ALTE</name>
<feature type="domain" description="PilZ" evidence="1">
    <location>
        <begin position="10"/>
        <end position="89"/>
    </location>
</feature>
<sequence>MENTELEQLDRRRSMRLDLENEPVQINWKDSNGEQQSIEAICIDISRRGMLITHSDDLPIGTKLIVKFTSEQASNTELKAKVARCHRKNFSSYHMFLLLQ</sequence>
<dbReference type="InterPro" id="IPR009875">
    <property type="entry name" value="PilZ_domain"/>
</dbReference>
<dbReference type="Proteomes" id="UP000651977">
    <property type="component" value="Unassembled WGS sequence"/>
</dbReference>
<reference evidence="3" key="1">
    <citation type="journal article" date="2019" name="Int. J. Syst. Evol. Microbiol.">
        <title>The Global Catalogue of Microorganisms (GCM) 10K type strain sequencing project: providing services to taxonomists for standard genome sequencing and annotation.</title>
        <authorList>
            <consortium name="The Broad Institute Genomics Platform"/>
            <consortium name="The Broad Institute Genome Sequencing Center for Infectious Disease"/>
            <person name="Wu L."/>
            <person name="Ma J."/>
        </authorList>
    </citation>
    <scope>NUCLEOTIDE SEQUENCE [LARGE SCALE GENOMIC DNA]</scope>
    <source>
        <strain evidence="3">CGMCC 1.10131</strain>
    </source>
</reference>
<dbReference type="Pfam" id="PF07238">
    <property type="entry name" value="PilZ"/>
    <property type="match status" value="1"/>
</dbReference>
<evidence type="ECO:0000313" key="2">
    <source>
        <dbReference type="EMBL" id="GGB11569.1"/>
    </source>
</evidence>
<gene>
    <name evidence="2" type="ORF">GCM10007414_26330</name>
</gene>
<dbReference type="Gene3D" id="2.40.10.220">
    <property type="entry name" value="predicted glycosyltransferase like domains"/>
    <property type="match status" value="1"/>
</dbReference>
<keyword evidence="3" id="KW-1185">Reference proteome</keyword>
<proteinExistence type="predicted"/>
<evidence type="ECO:0000313" key="3">
    <source>
        <dbReference type="Proteomes" id="UP000651977"/>
    </source>
</evidence>
<accession>A0ABQ1I306</accession>
<dbReference type="RefSeq" id="WP_055733872.1">
    <property type="nucleotide sequence ID" value="NZ_BMDY01000016.1"/>
</dbReference>
<dbReference type="SUPFAM" id="SSF141371">
    <property type="entry name" value="PilZ domain-like"/>
    <property type="match status" value="1"/>
</dbReference>
<comment type="caution">
    <text evidence="2">The sequence shown here is derived from an EMBL/GenBank/DDBJ whole genome shotgun (WGS) entry which is preliminary data.</text>
</comment>
<organism evidence="2 3">
    <name type="scientific">Agarivorans gilvus</name>
    <dbReference type="NCBI Taxonomy" id="680279"/>
    <lineage>
        <taxon>Bacteria</taxon>
        <taxon>Pseudomonadati</taxon>
        <taxon>Pseudomonadota</taxon>
        <taxon>Gammaproteobacteria</taxon>
        <taxon>Alteromonadales</taxon>
        <taxon>Alteromonadaceae</taxon>
        <taxon>Agarivorans</taxon>
    </lineage>
</organism>
<dbReference type="EMBL" id="BMDY01000016">
    <property type="protein sequence ID" value="GGB11569.1"/>
    <property type="molecule type" value="Genomic_DNA"/>
</dbReference>
<evidence type="ECO:0000259" key="1">
    <source>
        <dbReference type="Pfam" id="PF07238"/>
    </source>
</evidence>